<dbReference type="Gene3D" id="2.40.50.140">
    <property type="entry name" value="Nucleic acid-binding proteins"/>
    <property type="match status" value="3"/>
</dbReference>
<dbReference type="PANTHER" id="PTHR14513:SF0">
    <property type="entry name" value="PROTECTION OF TELOMERES PROTEIN 1"/>
    <property type="match status" value="1"/>
</dbReference>
<dbReference type="Proteomes" id="UP000799750">
    <property type="component" value="Unassembled WGS sequence"/>
</dbReference>
<protein>
    <recommendedName>
        <fullName evidence="4">Protection of telomeres protein 1</fullName>
    </recommendedName>
</protein>
<reference evidence="11" key="1">
    <citation type="journal article" date="2020" name="Stud. Mycol.">
        <title>101 Dothideomycetes genomes: a test case for predicting lifestyles and emergence of pathogens.</title>
        <authorList>
            <person name="Haridas S."/>
            <person name="Albert R."/>
            <person name="Binder M."/>
            <person name="Bloem J."/>
            <person name="Labutti K."/>
            <person name="Salamov A."/>
            <person name="Andreopoulos B."/>
            <person name="Baker S."/>
            <person name="Barry K."/>
            <person name="Bills G."/>
            <person name="Bluhm B."/>
            <person name="Cannon C."/>
            <person name="Castanera R."/>
            <person name="Culley D."/>
            <person name="Daum C."/>
            <person name="Ezra D."/>
            <person name="Gonzalez J."/>
            <person name="Henrissat B."/>
            <person name="Kuo A."/>
            <person name="Liang C."/>
            <person name="Lipzen A."/>
            <person name="Lutzoni F."/>
            <person name="Magnuson J."/>
            <person name="Mondo S."/>
            <person name="Nolan M."/>
            <person name="Ohm R."/>
            <person name="Pangilinan J."/>
            <person name="Park H.-J."/>
            <person name="Ramirez L."/>
            <person name="Alfaro M."/>
            <person name="Sun H."/>
            <person name="Tritt A."/>
            <person name="Yoshinaga Y."/>
            <person name="Zwiers L.-H."/>
            <person name="Turgeon B."/>
            <person name="Goodwin S."/>
            <person name="Spatafora J."/>
            <person name="Crous P."/>
            <person name="Grigoriev I."/>
        </authorList>
    </citation>
    <scope>NUCLEOTIDE SEQUENCE</scope>
    <source>
        <strain evidence="11">CBS 269.34</strain>
    </source>
</reference>
<evidence type="ECO:0000256" key="5">
    <source>
        <dbReference type="ARBA" id="ARBA00022454"/>
    </source>
</evidence>
<evidence type="ECO:0000256" key="6">
    <source>
        <dbReference type="ARBA" id="ARBA00022895"/>
    </source>
</evidence>
<dbReference type="GO" id="GO:0098505">
    <property type="term" value="F:G-rich strand telomeric DNA binding"/>
    <property type="evidence" value="ECO:0007669"/>
    <property type="project" value="TreeGrafter"/>
</dbReference>
<feature type="region of interest" description="Disordered" evidence="9">
    <location>
        <begin position="324"/>
        <end position="405"/>
    </location>
</feature>
<evidence type="ECO:0000256" key="2">
    <source>
        <dbReference type="ARBA" id="ARBA00004574"/>
    </source>
</evidence>
<dbReference type="Pfam" id="PF16686">
    <property type="entry name" value="POT1PC"/>
    <property type="match status" value="1"/>
</dbReference>
<feature type="compositionally biased region" description="Basic and acidic residues" evidence="9">
    <location>
        <begin position="324"/>
        <end position="354"/>
    </location>
</feature>
<dbReference type="InterPro" id="IPR012340">
    <property type="entry name" value="NA-bd_OB-fold"/>
</dbReference>
<evidence type="ECO:0000256" key="4">
    <source>
        <dbReference type="ARBA" id="ARBA00015253"/>
    </source>
</evidence>
<keyword evidence="8" id="KW-0539">Nucleus</keyword>
<name>A0A6A6QDV7_9PEZI</name>
<dbReference type="FunFam" id="2.40.50.140:FF:000303">
    <property type="entry name" value="Protection of telomeres protein 1"/>
    <property type="match status" value="1"/>
</dbReference>
<accession>A0A6A6QDV7</accession>
<dbReference type="InterPro" id="IPR032042">
    <property type="entry name" value="POT1PC"/>
</dbReference>
<dbReference type="InterPro" id="IPR028389">
    <property type="entry name" value="POT1"/>
</dbReference>
<keyword evidence="5" id="KW-0158">Chromosome</keyword>
<evidence type="ECO:0000313" key="11">
    <source>
        <dbReference type="EMBL" id="KAF2489833.1"/>
    </source>
</evidence>
<organism evidence="11 12">
    <name type="scientific">Lophium mytilinum</name>
    <dbReference type="NCBI Taxonomy" id="390894"/>
    <lineage>
        <taxon>Eukaryota</taxon>
        <taxon>Fungi</taxon>
        <taxon>Dikarya</taxon>
        <taxon>Ascomycota</taxon>
        <taxon>Pezizomycotina</taxon>
        <taxon>Dothideomycetes</taxon>
        <taxon>Pleosporomycetidae</taxon>
        <taxon>Mytilinidiales</taxon>
        <taxon>Mytilinidiaceae</taxon>
        <taxon>Lophium</taxon>
    </lineage>
</organism>
<keyword evidence="6" id="KW-0779">Telomere</keyword>
<comment type="subcellular location">
    <subcellularLocation>
        <location evidence="2">Chromosome</location>
        <location evidence="2">Telomere</location>
    </subcellularLocation>
    <subcellularLocation>
        <location evidence="1">Nucleus</location>
    </subcellularLocation>
</comment>
<dbReference type="SMART" id="SM00976">
    <property type="entry name" value="Telo_bind"/>
    <property type="match status" value="1"/>
</dbReference>
<evidence type="ECO:0000256" key="7">
    <source>
        <dbReference type="ARBA" id="ARBA00023125"/>
    </source>
</evidence>
<gene>
    <name evidence="11" type="ORF">BU16DRAFT_566932</name>
</gene>
<dbReference type="GO" id="GO:0010521">
    <property type="term" value="F:telomerase inhibitor activity"/>
    <property type="evidence" value="ECO:0007669"/>
    <property type="project" value="TreeGrafter"/>
</dbReference>
<evidence type="ECO:0000256" key="8">
    <source>
        <dbReference type="ARBA" id="ARBA00023242"/>
    </source>
</evidence>
<dbReference type="SUPFAM" id="SSF50249">
    <property type="entry name" value="Nucleic acid-binding proteins"/>
    <property type="match status" value="2"/>
</dbReference>
<evidence type="ECO:0000259" key="10">
    <source>
        <dbReference type="SMART" id="SM00976"/>
    </source>
</evidence>
<comment type="similarity">
    <text evidence="3">Belongs to the telombin family.</text>
</comment>
<keyword evidence="7" id="KW-0238">DNA-binding</keyword>
<dbReference type="AlphaFoldDB" id="A0A6A6QDV7"/>
<evidence type="ECO:0000256" key="1">
    <source>
        <dbReference type="ARBA" id="ARBA00004123"/>
    </source>
</evidence>
<dbReference type="OrthoDB" id="2186770at2759"/>
<sequence>MAQIPRGFSTLAEAARTLEKPLNIIGAVVDYMQPKRGRGTDWMLTVKLRDLSNIDADPLTVRIFRRFETDLPSIKAAGGILVVRRIKFDTKFGLIGILARGPDAAAFYFDASSIPAPAFKAPIQSGGSMPHKAIAGQYPTMDEQLYVIALKDALPDLPPSAAPSLSLANLTPSLPTVQQAKSAGTGGLTNTDKFSLVKDLSTDVFRDILGELVKFIETPHNGAMDLYISDYTENSLLYRHPEPTELGEEYTRDHYDLGYIDRPKRQWQGPFGCLTIAVQAFPPHSIWARDNLKEGDMVFLRNVRLKLSRDNFLEGKLHQDLQRPDQVDIRKPYRDDERVQAVRQRRSEYLEQREASAAQQKPTEEAPLSKKAKKRRDKRLREEAAKGKAPKSEAGANATASGPESKVVATASSVNTHIRCKYPEVQLSTLHDLIHTDRTNKSPGGVTYTLPFINQKRRVRVRVKDFDPPNLEDFCCSNDDPAYNPGGRKKGQAPWEFCFLLLLEDASVAKELNPNPAQLPVYVAQDRAEYLLDMKAYDLKNGKHAKKALAKLREKLFILWGDLEEKKDPKTEQVVGEVTNMPFECIIAEYGLPQNEGTSEKVQKFAIMDTRIM</sequence>
<dbReference type="PANTHER" id="PTHR14513">
    <property type="entry name" value="PROTECTION OF TELOMERES 1"/>
    <property type="match status" value="1"/>
</dbReference>
<feature type="domain" description="Telomeric single stranded DNA binding POT1/Cdc13" evidence="10">
    <location>
        <begin position="8"/>
        <end position="134"/>
    </location>
</feature>
<evidence type="ECO:0000256" key="9">
    <source>
        <dbReference type="SAM" id="MobiDB-lite"/>
    </source>
</evidence>
<dbReference type="InterPro" id="IPR011564">
    <property type="entry name" value="Telomer_end-bd_POT1/Cdc13"/>
</dbReference>
<dbReference type="Pfam" id="PF02765">
    <property type="entry name" value="POT1"/>
    <property type="match status" value="1"/>
</dbReference>
<dbReference type="GO" id="GO:0032210">
    <property type="term" value="P:regulation of telomere maintenance via telomerase"/>
    <property type="evidence" value="ECO:0007669"/>
    <property type="project" value="TreeGrafter"/>
</dbReference>
<evidence type="ECO:0000313" key="12">
    <source>
        <dbReference type="Proteomes" id="UP000799750"/>
    </source>
</evidence>
<keyword evidence="12" id="KW-1185">Reference proteome</keyword>
<evidence type="ECO:0000256" key="3">
    <source>
        <dbReference type="ARBA" id="ARBA00008442"/>
    </source>
</evidence>
<dbReference type="EMBL" id="MU004198">
    <property type="protein sequence ID" value="KAF2489833.1"/>
    <property type="molecule type" value="Genomic_DNA"/>
</dbReference>
<dbReference type="GO" id="GO:0000783">
    <property type="term" value="C:nuclear telomere cap complex"/>
    <property type="evidence" value="ECO:0007669"/>
    <property type="project" value="TreeGrafter"/>
</dbReference>
<dbReference type="GO" id="GO:0016233">
    <property type="term" value="P:telomere capping"/>
    <property type="evidence" value="ECO:0007669"/>
    <property type="project" value="TreeGrafter"/>
</dbReference>
<proteinExistence type="inferred from homology"/>